<name>A0A9J6G0L4_HAELO</name>
<dbReference type="Proteomes" id="UP000821853">
    <property type="component" value="Chromosome 2"/>
</dbReference>
<dbReference type="GO" id="GO:0016485">
    <property type="term" value="P:protein processing"/>
    <property type="evidence" value="ECO:0007669"/>
    <property type="project" value="TreeGrafter"/>
</dbReference>
<keyword evidence="3" id="KW-1185">Reference proteome</keyword>
<evidence type="ECO:0000313" key="2">
    <source>
        <dbReference type="EMBL" id="KAH9367940.1"/>
    </source>
</evidence>
<keyword evidence="1" id="KW-1133">Transmembrane helix</keyword>
<evidence type="ECO:0000256" key="1">
    <source>
        <dbReference type="SAM" id="Phobius"/>
    </source>
</evidence>
<comment type="caution">
    <text evidence="2">The sequence shown here is derived from an EMBL/GenBank/DDBJ whole genome shotgun (WGS) entry which is preliminary data.</text>
</comment>
<keyword evidence="1" id="KW-0472">Membrane</keyword>
<dbReference type="AlphaFoldDB" id="A0A9J6G0L4"/>
<dbReference type="EMBL" id="JABSTR010000004">
    <property type="protein sequence ID" value="KAH9367940.1"/>
    <property type="molecule type" value="Genomic_DNA"/>
</dbReference>
<dbReference type="InterPro" id="IPR024079">
    <property type="entry name" value="MetalloPept_cat_dom_sf"/>
</dbReference>
<feature type="transmembrane region" description="Helical" evidence="1">
    <location>
        <begin position="21"/>
        <end position="42"/>
    </location>
</feature>
<dbReference type="GO" id="GO:0005886">
    <property type="term" value="C:plasma membrane"/>
    <property type="evidence" value="ECO:0007669"/>
    <property type="project" value="TreeGrafter"/>
</dbReference>
<dbReference type="PANTHER" id="PTHR11733:SF241">
    <property type="entry name" value="GH26575P-RELATED"/>
    <property type="match status" value="1"/>
</dbReference>
<dbReference type="PROSITE" id="PS51885">
    <property type="entry name" value="NEPRILYSIN"/>
    <property type="match status" value="1"/>
</dbReference>
<dbReference type="OrthoDB" id="6475849at2759"/>
<accession>A0A9J6G0L4</accession>
<organism evidence="2 3">
    <name type="scientific">Haemaphysalis longicornis</name>
    <name type="common">Bush tick</name>
    <dbReference type="NCBI Taxonomy" id="44386"/>
    <lineage>
        <taxon>Eukaryota</taxon>
        <taxon>Metazoa</taxon>
        <taxon>Ecdysozoa</taxon>
        <taxon>Arthropoda</taxon>
        <taxon>Chelicerata</taxon>
        <taxon>Arachnida</taxon>
        <taxon>Acari</taxon>
        <taxon>Parasitiformes</taxon>
        <taxon>Ixodida</taxon>
        <taxon>Ixodoidea</taxon>
        <taxon>Ixodidae</taxon>
        <taxon>Haemaphysalinae</taxon>
        <taxon>Haemaphysalis</taxon>
    </lineage>
</organism>
<dbReference type="SUPFAM" id="SSF55486">
    <property type="entry name" value="Metalloproteases ('zincins'), catalytic domain"/>
    <property type="match status" value="1"/>
</dbReference>
<dbReference type="Gene3D" id="1.10.1380.10">
    <property type="entry name" value="Neutral endopeptidase , domain2"/>
    <property type="match status" value="1"/>
</dbReference>
<dbReference type="Gene3D" id="3.40.390.10">
    <property type="entry name" value="Collagenase (Catalytic Domain)"/>
    <property type="match status" value="2"/>
</dbReference>
<keyword evidence="1" id="KW-0812">Transmembrane</keyword>
<gene>
    <name evidence="2" type="ORF">HPB48_014568</name>
</gene>
<dbReference type="VEuPathDB" id="VectorBase:HLOH_045072"/>
<proteinExistence type="predicted"/>
<protein>
    <submittedName>
        <fullName evidence="2">Uncharacterized protein</fullName>
    </submittedName>
</protein>
<dbReference type="InterPro" id="IPR000718">
    <property type="entry name" value="Peptidase_M13"/>
</dbReference>
<evidence type="ECO:0000313" key="3">
    <source>
        <dbReference type="Proteomes" id="UP000821853"/>
    </source>
</evidence>
<reference evidence="2 3" key="1">
    <citation type="journal article" date="2020" name="Cell">
        <title>Large-Scale Comparative Analyses of Tick Genomes Elucidate Their Genetic Diversity and Vector Capacities.</title>
        <authorList>
            <consortium name="Tick Genome and Microbiome Consortium (TIGMIC)"/>
            <person name="Jia N."/>
            <person name="Wang J."/>
            <person name="Shi W."/>
            <person name="Du L."/>
            <person name="Sun Y."/>
            <person name="Zhan W."/>
            <person name="Jiang J.F."/>
            <person name="Wang Q."/>
            <person name="Zhang B."/>
            <person name="Ji P."/>
            <person name="Bell-Sakyi L."/>
            <person name="Cui X.M."/>
            <person name="Yuan T.T."/>
            <person name="Jiang B.G."/>
            <person name="Yang W.F."/>
            <person name="Lam T.T."/>
            <person name="Chang Q.C."/>
            <person name="Ding S.J."/>
            <person name="Wang X.J."/>
            <person name="Zhu J.G."/>
            <person name="Ruan X.D."/>
            <person name="Zhao L."/>
            <person name="Wei J.T."/>
            <person name="Ye R.Z."/>
            <person name="Que T.C."/>
            <person name="Du C.H."/>
            <person name="Zhou Y.H."/>
            <person name="Cheng J.X."/>
            <person name="Dai P.F."/>
            <person name="Guo W.B."/>
            <person name="Han X.H."/>
            <person name="Huang E.J."/>
            <person name="Li L.F."/>
            <person name="Wei W."/>
            <person name="Gao Y.C."/>
            <person name="Liu J.Z."/>
            <person name="Shao H.Z."/>
            <person name="Wang X."/>
            <person name="Wang C.C."/>
            <person name="Yang T.C."/>
            <person name="Huo Q.B."/>
            <person name="Li W."/>
            <person name="Chen H.Y."/>
            <person name="Chen S.E."/>
            <person name="Zhou L.G."/>
            <person name="Ni X.B."/>
            <person name="Tian J.H."/>
            <person name="Sheng Y."/>
            <person name="Liu T."/>
            <person name="Pan Y.S."/>
            <person name="Xia L.Y."/>
            <person name="Li J."/>
            <person name="Zhao F."/>
            <person name="Cao W.C."/>
        </authorList>
    </citation>
    <scope>NUCLEOTIDE SEQUENCE [LARGE SCALE GENOMIC DNA]</scope>
    <source>
        <strain evidence="2">HaeL-2018</strain>
    </source>
</reference>
<sequence>MVLPSSFQECEEDKTEAKRPIIVTAALIIAFVAAVAVFRHIFSSSVVANGVCATSACREYAREMLGSSINATVSPCDSFSRFVCDGWQQRSQLSVREYTIQRMLYTFKGLAEEASLQTSRPDAIRRSLLVFLSCHDLLKADVDALQAVKNALDDAGITWPARPMNVDVPRTLLHASLKLGLDAVVGFVPAQDSGWRIQPGRSFYYVRQRFLVRTNQTDEVYFNVIKDAFANDGAANVSFKEVKDLENVAMPPLNKSVGTYDPAVSSVTQLLNESVGDLVDSLTTTLSVLGERTEDGVDFVSNHKAYLHAFLTFWRQRGPEDVHLFVSWCTVQVAALYANEKLILNYHHGSRESAYVRHGVFCLTRAFYFARQALFGAYNQRVLGPGESAVEAANFTRPVRTALSRRLSRFQRSVKAVHNWASSDGLFRLFQSEDANSSADWSVGKSLFIDKWRESSRVVLTRDEEESLHAMSALMFWDEAADARDIRLMPYSLSFPLFNSSLVPAVNYGGLGHEVASGTARVLLNAYAENAATQPDVTNMEQCMLESGSAGVEDIRGAVADALAASAVFEAYRTSSATVDAKKLEGFESWSEPQMLFASLCFAKCPGQGRFLFESVCDAPLRHVPEFADAFNCPLPAPMNPLRRCEQS</sequence>
<dbReference type="InterPro" id="IPR042089">
    <property type="entry name" value="Peptidase_M13_dom_2"/>
</dbReference>
<dbReference type="GO" id="GO:0004222">
    <property type="term" value="F:metalloendopeptidase activity"/>
    <property type="evidence" value="ECO:0007669"/>
    <property type="project" value="InterPro"/>
</dbReference>
<dbReference type="PANTHER" id="PTHR11733">
    <property type="entry name" value="ZINC METALLOPROTEASE FAMILY M13 NEPRILYSIN-RELATED"/>
    <property type="match status" value="1"/>
</dbReference>